<accession>A0A399CYH2</accession>
<keyword evidence="6" id="KW-1185">Reference proteome</keyword>
<organism evidence="4 6">
    <name type="scientific">Mariniphaga sediminis</name>
    <dbReference type="NCBI Taxonomy" id="1628158"/>
    <lineage>
        <taxon>Bacteria</taxon>
        <taxon>Pseudomonadati</taxon>
        <taxon>Bacteroidota</taxon>
        <taxon>Bacteroidia</taxon>
        <taxon>Marinilabiliales</taxon>
        <taxon>Prolixibacteraceae</taxon>
        <taxon>Mariniphaga</taxon>
    </lineage>
</organism>
<dbReference type="RefSeq" id="WP_119348356.1">
    <property type="nucleotide sequence ID" value="NZ_QWET01000002.1"/>
</dbReference>
<comment type="caution">
    <text evidence="4">The sequence shown here is derived from an EMBL/GenBank/DDBJ whole genome shotgun (WGS) entry which is preliminary data.</text>
</comment>
<dbReference type="EMBL" id="QWET01000002">
    <property type="protein sequence ID" value="RIH66482.1"/>
    <property type="molecule type" value="Genomic_DNA"/>
</dbReference>
<gene>
    <name evidence="5" type="ORF">D1164_02405</name>
    <name evidence="4" type="ORF">D1164_15355</name>
</gene>
<evidence type="ECO:0000259" key="3">
    <source>
        <dbReference type="PROSITE" id="PS50977"/>
    </source>
</evidence>
<name>A0A399CYH2_9BACT</name>
<reference evidence="4 6" key="1">
    <citation type="journal article" date="2015" name="Int. J. Syst. Evol. Microbiol.">
        <title>Mariniphaga sediminis sp. nov., isolated from coastal sediment.</title>
        <authorList>
            <person name="Wang F.Q."/>
            <person name="Shen Q.Y."/>
            <person name="Chen G.J."/>
            <person name="Du Z.J."/>
        </authorList>
    </citation>
    <scope>NUCLEOTIDE SEQUENCE [LARGE SCALE GENOMIC DNA]</scope>
    <source>
        <strain evidence="4 6">SY21</strain>
    </source>
</reference>
<evidence type="ECO:0000313" key="5">
    <source>
        <dbReference type="EMBL" id="RIH66482.1"/>
    </source>
</evidence>
<evidence type="ECO:0000313" key="4">
    <source>
        <dbReference type="EMBL" id="RIH64203.1"/>
    </source>
</evidence>
<dbReference type="SUPFAM" id="SSF46689">
    <property type="entry name" value="Homeodomain-like"/>
    <property type="match status" value="1"/>
</dbReference>
<dbReference type="PROSITE" id="PS50977">
    <property type="entry name" value="HTH_TETR_2"/>
    <property type="match status" value="1"/>
</dbReference>
<feature type="DNA-binding region" description="H-T-H motif" evidence="2">
    <location>
        <begin position="24"/>
        <end position="43"/>
    </location>
</feature>
<dbReference type="PROSITE" id="PS01081">
    <property type="entry name" value="HTH_TETR_1"/>
    <property type="match status" value="1"/>
</dbReference>
<dbReference type="InterPro" id="IPR050109">
    <property type="entry name" value="HTH-type_TetR-like_transc_reg"/>
</dbReference>
<dbReference type="PRINTS" id="PR00455">
    <property type="entry name" value="HTHTETR"/>
</dbReference>
<dbReference type="PANTHER" id="PTHR30328:SF54">
    <property type="entry name" value="HTH-TYPE TRANSCRIPTIONAL REPRESSOR SCO4008"/>
    <property type="match status" value="1"/>
</dbReference>
<evidence type="ECO:0000256" key="1">
    <source>
        <dbReference type="ARBA" id="ARBA00023125"/>
    </source>
</evidence>
<dbReference type="InterPro" id="IPR001647">
    <property type="entry name" value="HTH_TetR"/>
</dbReference>
<keyword evidence="1 2" id="KW-0238">DNA-binding</keyword>
<dbReference type="PANTHER" id="PTHR30328">
    <property type="entry name" value="TRANSCRIPTIONAL REPRESSOR"/>
    <property type="match status" value="1"/>
</dbReference>
<dbReference type="Gene3D" id="1.10.357.10">
    <property type="entry name" value="Tetracycline Repressor, domain 2"/>
    <property type="match status" value="1"/>
</dbReference>
<dbReference type="InterPro" id="IPR023772">
    <property type="entry name" value="DNA-bd_HTH_TetR-type_CS"/>
</dbReference>
<protein>
    <submittedName>
        <fullName evidence="4">TetR/AcrR family transcriptional regulator</fullName>
    </submittedName>
</protein>
<dbReference type="EMBL" id="QWET01000012">
    <property type="protein sequence ID" value="RIH64203.1"/>
    <property type="molecule type" value="Genomic_DNA"/>
</dbReference>
<dbReference type="Pfam" id="PF00440">
    <property type="entry name" value="TetR_N"/>
    <property type="match status" value="1"/>
</dbReference>
<reference evidence="4" key="2">
    <citation type="submission" date="2018-08" db="EMBL/GenBank/DDBJ databases">
        <authorList>
            <person name="Ferrada E.E."/>
            <person name="Latorre B.A."/>
        </authorList>
    </citation>
    <scope>NUCLEOTIDE SEQUENCE</scope>
    <source>
        <strain evidence="4">SY21</strain>
    </source>
</reference>
<evidence type="ECO:0000313" key="6">
    <source>
        <dbReference type="Proteomes" id="UP000266441"/>
    </source>
</evidence>
<feature type="domain" description="HTH tetR-type" evidence="3">
    <location>
        <begin position="1"/>
        <end position="61"/>
    </location>
</feature>
<dbReference type="OrthoDB" id="6430772at2"/>
<dbReference type="AlphaFoldDB" id="A0A399CYH2"/>
<sequence length="124" mass="14519">MTTEEKILNVARKKFVLYGYYGTTIREIAFDAEVNKGTIHYYFRSKDKLYGQVVSSIAELLLQNNIKEHQEIFLFIVKELQNNRTRFLNALNVIPNLNWSDYLITLIKNTLAEISPDEFVNVLK</sequence>
<dbReference type="GO" id="GO:0003677">
    <property type="term" value="F:DNA binding"/>
    <property type="evidence" value="ECO:0007669"/>
    <property type="project" value="UniProtKB-UniRule"/>
</dbReference>
<dbReference type="Proteomes" id="UP000266441">
    <property type="component" value="Unassembled WGS sequence"/>
</dbReference>
<dbReference type="InterPro" id="IPR009057">
    <property type="entry name" value="Homeodomain-like_sf"/>
</dbReference>
<evidence type="ECO:0000256" key="2">
    <source>
        <dbReference type="PROSITE-ProRule" id="PRU00335"/>
    </source>
</evidence>
<proteinExistence type="predicted"/>